<name>A0ABP8V315_9GAMM</name>
<evidence type="ECO:0000313" key="1">
    <source>
        <dbReference type="EMBL" id="GAA4649823.1"/>
    </source>
</evidence>
<evidence type="ECO:0000313" key="2">
    <source>
        <dbReference type="Proteomes" id="UP001500604"/>
    </source>
</evidence>
<keyword evidence="2" id="KW-1185">Reference proteome</keyword>
<accession>A0ABP8V315</accession>
<dbReference type="Proteomes" id="UP001500604">
    <property type="component" value="Unassembled WGS sequence"/>
</dbReference>
<protein>
    <submittedName>
        <fullName evidence="1">Alpha/beta hydrolase</fullName>
    </submittedName>
</protein>
<dbReference type="PANTHER" id="PTHR15394">
    <property type="entry name" value="SERINE HYDROLASE RBBP9"/>
    <property type="match status" value="1"/>
</dbReference>
<proteinExistence type="predicted"/>
<dbReference type="RefSeq" id="WP_345195829.1">
    <property type="nucleotide sequence ID" value="NZ_BAABFL010000317.1"/>
</dbReference>
<dbReference type="Pfam" id="PF06821">
    <property type="entry name" value="Ser_hydrolase"/>
    <property type="match status" value="1"/>
</dbReference>
<keyword evidence="1" id="KW-0378">Hydrolase</keyword>
<gene>
    <name evidence="1" type="ORF">GCM10023116_21040</name>
</gene>
<dbReference type="SUPFAM" id="SSF53474">
    <property type="entry name" value="alpha/beta-Hydrolases"/>
    <property type="match status" value="1"/>
</dbReference>
<reference evidence="2" key="1">
    <citation type="journal article" date="2019" name="Int. J. Syst. Evol. Microbiol.">
        <title>The Global Catalogue of Microorganisms (GCM) 10K type strain sequencing project: providing services to taxonomists for standard genome sequencing and annotation.</title>
        <authorList>
            <consortium name="The Broad Institute Genomics Platform"/>
            <consortium name="The Broad Institute Genome Sequencing Center for Infectious Disease"/>
            <person name="Wu L."/>
            <person name="Ma J."/>
        </authorList>
    </citation>
    <scope>NUCLEOTIDE SEQUENCE [LARGE SCALE GENOMIC DNA]</scope>
    <source>
        <strain evidence="2">JCM 17805</strain>
    </source>
</reference>
<dbReference type="GO" id="GO:0016787">
    <property type="term" value="F:hydrolase activity"/>
    <property type="evidence" value="ECO:0007669"/>
    <property type="project" value="UniProtKB-KW"/>
</dbReference>
<dbReference type="EMBL" id="BAABFL010000317">
    <property type="protein sequence ID" value="GAA4649823.1"/>
    <property type="molecule type" value="Genomic_DNA"/>
</dbReference>
<sequence length="187" mass="21248">MKVVFIHGNGGCTAEMHWYPWVAEMLGRHGLEVVLTTLPDNEIAHQAVWLPFLRNELQAGADTILIGHSSGAIAAMRFAEQCPIIGSVIVAGYHTDLGMPDERVGGWFDTPWDWEAIRRHQQWIIQYASVDDPFIPIAEARYVHEQLQTEYHEYTDQNHFGGGGKRKTRFPELVNAVLEKCQIQPDR</sequence>
<dbReference type="InterPro" id="IPR010662">
    <property type="entry name" value="RBBP9/YdeN"/>
</dbReference>
<organism evidence="1 2">
    <name type="scientific">Kistimonas scapharcae</name>
    <dbReference type="NCBI Taxonomy" id="1036133"/>
    <lineage>
        <taxon>Bacteria</taxon>
        <taxon>Pseudomonadati</taxon>
        <taxon>Pseudomonadota</taxon>
        <taxon>Gammaproteobacteria</taxon>
        <taxon>Oceanospirillales</taxon>
        <taxon>Endozoicomonadaceae</taxon>
        <taxon>Kistimonas</taxon>
    </lineage>
</organism>
<comment type="caution">
    <text evidence="1">The sequence shown here is derived from an EMBL/GenBank/DDBJ whole genome shotgun (WGS) entry which is preliminary data.</text>
</comment>
<dbReference type="PANTHER" id="PTHR15394:SF3">
    <property type="entry name" value="SERINE HYDROLASE RBBP9"/>
    <property type="match status" value="1"/>
</dbReference>
<dbReference type="InterPro" id="IPR029058">
    <property type="entry name" value="AB_hydrolase_fold"/>
</dbReference>
<dbReference type="Gene3D" id="3.40.50.1820">
    <property type="entry name" value="alpha/beta hydrolase"/>
    <property type="match status" value="1"/>
</dbReference>